<dbReference type="InterPro" id="IPR010662">
    <property type="entry name" value="RBBP9/YdeN"/>
</dbReference>
<dbReference type="AlphaFoldDB" id="A0A345Y3Z1"/>
<dbReference type="EMBL" id="CP031337">
    <property type="protein sequence ID" value="AXK38643.1"/>
    <property type="molecule type" value="Genomic_DNA"/>
</dbReference>
<name>A0A345Y3Z1_9NEIS</name>
<dbReference type="Proteomes" id="UP000254537">
    <property type="component" value="Chromosome"/>
</dbReference>
<dbReference type="Gene3D" id="3.40.50.1820">
    <property type="entry name" value="alpha/beta hydrolase"/>
    <property type="match status" value="1"/>
</dbReference>
<proteinExistence type="predicted"/>
<gene>
    <name evidence="1" type="ORF">DWG20_03930</name>
</gene>
<dbReference type="KEGG" id="ccah:DWG20_03930"/>
<evidence type="ECO:0000313" key="2">
    <source>
        <dbReference type="Proteomes" id="UP000254537"/>
    </source>
</evidence>
<reference evidence="1 2" key="1">
    <citation type="submission" date="2018-07" db="EMBL/GenBank/DDBJ databases">
        <title>Crenobacter cavernae sp. nov., isolated from a karst cave.</title>
        <authorList>
            <person name="Zhu H."/>
        </authorList>
    </citation>
    <scope>NUCLEOTIDE SEQUENCE [LARGE SCALE GENOMIC DNA]</scope>
    <source>
        <strain evidence="1 2">K1W11S-77</strain>
    </source>
</reference>
<organism evidence="1 2">
    <name type="scientific">Crenobacter cavernae</name>
    <dbReference type="NCBI Taxonomy" id="2290923"/>
    <lineage>
        <taxon>Bacteria</taxon>
        <taxon>Pseudomonadati</taxon>
        <taxon>Pseudomonadota</taxon>
        <taxon>Betaproteobacteria</taxon>
        <taxon>Neisseriales</taxon>
        <taxon>Neisseriaceae</taxon>
        <taxon>Crenobacter</taxon>
    </lineage>
</organism>
<dbReference type="Pfam" id="PF06821">
    <property type="entry name" value="Ser_hydrolase"/>
    <property type="match status" value="1"/>
</dbReference>
<dbReference type="GO" id="GO:0016787">
    <property type="term" value="F:hydrolase activity"/>
    <property type="evidence" value="ECO:0007669"/>
    <property type="project" value="UniProtKB-KW"/>
</dbReference>
<dbReference type="InterPro" id="IPR029058">
    <property type="entry name" value="AB_hydrolase_fold"/>
</dbReference>
<accession>A0A345Y3Z1</accession>
<evidence type="ECO:0000313" key="1">
    <source>
        <dbReference type="EMBL" id="AXK38643.1"/>
    </source>
</evidence>
<sequence>MLDDDDITLVIVPGWQDSGPNHWQTLWERGYPLSRRALQADWETPVRAHWVAALDALLADIDGPVVIAAHSLGVATVAHWAAGHDYAAFRRVKGALLVAPPDVERAGFTAAIPAQGFAPLPRLPLPFPAIVVASRSDPFCDYARAEAFARAWRAKLVDAGDAGHINTAAGYGSWPAGQRLLQTLMLA</sequence>
<protein>
    <submittedName>
        <fullName evidence="1">Alpha/beta hydrolase</fullName>
    </submittedName>
</protein>
<keyword evidence="1" id="KW-0378">Hydrolase</keyword>
<dbReference type="RefSeq" id="WP_115432578.1">
    <property type="nucleotide sequence ID" value="NZ_CP031337.1"/>
</dbReference>
<dbReference type="OrthoDB" id="9804993at2"/>
<dbReference type="SUPFAM" id="SSF53474">
    <property type="entry name" value="alpha/beta-Hydrolases"/>
    <property type="match status" value="1"/>
</dbReference>